<protein>
    <submittedName>
        <fullName evidence="2">S-adenosyl-L-methionine-dependent methyltransferase</fullName>
    </submittedName>
</protein>
<dbReference type="OrthoDB" id="2013972at2759"/>
<dbReference type="Pfam" id="PF13489">
    <property type="entry name" value="Methyltransf_23"/>
    <property type="match status" value="1"/>
</dbReference>
<dbReference type="Proteomes" id="UP000799757">
    <property type="component" value="Unassembled WGS sequence"/>
</dbReference>
<dbReference type="AlphaFoldDB" id="A0A6A6XIY0"/>
<dbReference type="EMBL" id="MU001830">
    <property type="protein sequence ID" value="KAF2796456.1"/>
    <property type="molecule type" value="Genomic_DNA"/>
</dbReference>
<evidence type="ECO:0000313" key="2">
    <source>
        <dbReference type="EMBL" id="KAF2796456.1"/>
    </source>
</evidence>
<dbReference type="InterPro" id="IPR029063">
    <property type="entry name" value="SAM-dependent_MTases_sf"/>
</dbReference>
<keyword evidence="3" id="KW-1185">Reference proteome</keyword>
<keyword evidence="2" id="KW-0489">Methyltransferase</keyword>
<dbReference type="PANTHER" id="PTHR43591">
    <property type="entry name" value="METHYLTRANSFERASE"/>
    <property type="match status" value="1"/>
</dbReference>
<dbReference type="SUPFAM" id="SSF53335">
    <property type="entry name" value="S-adenosyl-L-methionine-dependent methyltransferases"/>
    <property type="match status" value="1"/>
</dbReference>
<accession>A0A6A6XIY0</accession>
<gene>
    <name evidence="2" type="ORF">K505DRAFT_237618</name>
</gene>
<dbReference type="CDD" id="cd02440">
    <property type="entry name" value="AdoMet_MTases"/>
    <property type="match status" value="1"/>
</dbReference>
<dbReference type="GO" id="GO:0032259">
    <property type="term" value="P:methylation"/>
    <property type="evidence" value="ECO:0007669"/>
    <property type="project" value="UniProtKB-KW"/>
</dbReference>
<organism evidence="2 3">
    <name type="scientific">Melanomma pulvis-pyrius CBS 109.77</name>
    <dbReference type="NCBI Taxonomy" id="1314802"/>
    <lineage>
        <taxon>Eukaryota</taxon>
        <taxon>Fungi</taxon>
        <taxon>Dikarya</taxon>
        <taxon>Ascomycota</taxon>
        <taxon>Pezizomycotina</taxon>
        <taxon>Dothideomycetes</taxon>
        <taxon>Pleosporomycetidae</taxon>
        <taxon>Pleosporales</taxon>
        <taxon>Melanommataceae</taxon>
        <taxon>Melanomma</taxon>
    </lineage>
</organism>
<keyword evidence="2" id="KW-0808">Transferase</keyword>
<feature type="region of interest" description="Disordered" evidence="1">
    <location>
        <begin position="1"/>
        <end position="28"/>
    </location>
</feature>
<evidence type="ECO:0000313" key="3">
    <source>
        <dbReference type="Proteomes" id="UP000799757"/>
    </source>
</evidence>
<dbReference type="GO" id="GO:0008168">
    <property type="term" value="F:methyltransferase activity"/>
    <property type="evidence" value="ECO:0007669"/>
    <property type="project" value="UniProtKB-KW"/>
</dbReference>
<evidence type="ECO:0000256" key="1">
    <source>
        <dbReference type="SAM" id="MobiDB-lite"/>
    </source>
</evidence>
<proteinExistence type="predicted"/>
<dbReference type="PANTHER" id="PTHR43591:SF24">
    <property type="entry name" value="2-METHOXY-6-POLYPRENYL-1,4-BENZOQUINOL METHYLASE, MITOCHONDRIAL"/>
    <property type="match status" value="1"/>
</dbReference>
<sequence length="316" mass="36224">MSFLHADEDEQQSDDHDSTLGDNQSSLTTSLTPSVFDFRYENGRRYHAFSEKKYPVPNDEIEKDRLDLQHHAFQLTLDGKLYRAPIRDDIQHVLDVGTGTGIWAIEFSDLHPSAQVIGTDLSPIQPEVVPPNCSFLIDDCEEEWLFHHSFDFIHTRAMVAAIKDWPQFFGQAYDNLLPGGFLELQEISFPGMCMDTSLTPSTSPFLRWSALFIEAAAQIGVDATAPLRFGHKLREVGFVDVKLKIYRWPVGQWAKGDKEKSLGKFAHEDLMDWLSSGSLGLFTKVLGWSRERMELFLSEVRKEFKEHKERHFYGHV</sequence>
<name>A0A6A6XIY0_9PLEO</name>
<dbReference type="Gene3D" id="3.40.50.150">
    <property type="entry name" value="Vaccinia Virus protein VP39"/>
    <property type="match status" value="1"/>
</dbReference>
<reference evidence="2" key="1">
    <citation type="journal article" date="2020" name="Stud. Mycol.">
        <title>101 Dothideomycetes genomes: a test case for predicting lifestyles and emergence of pathogens.</title>
        <authorList>
            <person name="Haridas S."/>
            <person name="Albert R."/>
            <person name="Binder M."/>
            <person name="Bloem J."/>
            <person name="Labutti K."/>
            <person name="Salamov A."/>
            <person name="Andreopoulos B."/>
            <person name="Baker S."/>
            <person name="Barry K."/>
            <person name="Bills G."/>
            <person name="Bluhm B."/>
            <person name="Cannon C."/>
            <person name="Castanera R."/>
            <person name="Culley D."/>
            <person name="Daum C."/>
            <person name="Ezra D."/>
            <person name="Gonzalez J."/>
            <person name="Henrissat B."/>
            <person name="Kuo A."/>
            <person name="Liang C."/>
            <person name="Lipzen A."/>
            <person name="Lutzoni F."/>
            <person name="Magnuson J."/>
            <person name="Mondo S."/>
            <person name="Nolan M."/>
            <person name="Ohm R."/>
            <person name="Pangilinan J."/>
            <person name="Park H.-J."/>
            <person name="Ramirez L."/>
            <person name="Alfaro M."/>
            <person name="Sun H."/>
            <person name="Tritt A."/>
            <person name="Yoshinaga Y."/>
            <person name="Zwiers L.-H."/>
            <person name="Turgeon B."/>
            <person name="Goodwin S."/>
            <person name="Spatafora J."/>
            <person name="Crous P."/>
            <person name="Grigoriev I."/>
        </authorList>
    </citation>
    <scope>NUCLEOTIDE SEQUENCE</scope>
    <source>
        <strain evidence="2">CBS 109.77</strain>
    </source>
</reference>